<keyword evidence="4 8" id="KW-1133">Transmembrane helix</keyword>
<feature type="transmembrane region" description="Helical" evidence="8">
    <location>
        <begin position="303"/>
        <end position="327"/>
    </location>
</feature>
<dbReference type="GO" id="GO:0005886">
    <property type="term" value="C:plasma membrane"/>
    <property type="evidence" value="ECO:0007669"/>
    <property type="project" value="TreeGrafter"/>
</dbReference>
<dbReference type="PROSITE" id="PS50850">
    <property type="entry name" value="MFS"/>
    <property type="match status" value="1"/>
</dbReference>
<feature type="region of interest" description="Disordered" evidence="7">
    <location>
        <begin position="1"/>
        <end position="26"/>
    </location>
</feature>
<keyword evidence="11" id="KW-1185">Reference proteome</keyword>
<dbReference type="SUPFAM" id="SSF103473">
    <property type="entry name" value="MFS general substrate transporter"/>
    <property type="match status" value="2"/>
</dbReference>
<evidence type="ECO:0000259" key="9">
    <source>
        <dbReference type="PROSITE" id="PS50850"/>
    </source>
</evidence>
<feature type="transmembrane region" description="Helical" evidence="8">
    <location>
        <begin position="233"/>
        <end position="250"/>
    </location>
</feature>
<dbReference type="CDD" id="cd17502">
    <property type="entry name" value="MFS_Azr1_MDR_like"/>
    <property type="match status" value="1"/>
</dbReference>
<dbReference type="Proteomes" id="UP000635477">
    <property type="component" value="Unassembled WGS sequence"/>
</dbReference>
<dbReference type="GO" id="GO:0022857">
    <property type="term" value="F:transmembrane transporter activity"/>
    <property type="evidence" value="ECO:0007669"/>
    <property type="project" value="InterPro"/>
</dbReference>
<dbReference type="EMBL" id="JABEYC010000755">
    <property type="protein sequence ID" value="KAF4974426.1"/>
    <property type="molecule type" value="Genomic_DNA"/>
</dbReference>
<evidence type="ECO:0000256" key="7">
    <source>
        <dbReference type="SAM" id="MobiDB-lite"/>
    </source>
</evidence>
<dbReference type="AlphaFoldDB" id="A0A8H4UDG2"/>
<evidence type="ECO:0000256" key="2">
    <source>
        <dbReference type="ARBA" id="ARBA00007520"/>
    </source>
</evidence>
<accession>A0A8H4UDG2</accession>
<feature type="transmembrane region" description="Helical" evidence="8">
    <location>
        <begin position="485"/>
        <end position="504"/>
    </location>
</feature>
<feature type="transmembrane region" description="Helical" evidence="8">
    <location>
        <begin position="192"/>
        <end position="213"/>
    </location>
</feature>
<dbReference type="InterPro" id="IPR036259">
    <property type="entry name" value="MFS_trans_sf"/>
</dbReference>
<dbReference type="PANTHER" id="PTHR23501:SF102">
    <property type="entry name" value="DRUG TRANSPORTER, PUTATIVE (AFU_ORTHOLOGUE AFUA_3G08530)-RELATED"/>
    <property type="match status" value="1"/>
</dbReference>
<feature type="transmembrane region" description="Helical" evidence="8">
    <location>
        <begin position="393"/>
        <end position="411"/>
    </location>
</feature>
<evidence type="ECO:0000313" key="11">
    <source>
        <dbReference type="Proteomes" id="UP000635477"/>
    </source>
</evidence>
<comment type="similarity">
    <text evidence="2">Belongs to the major facilitator superfamily. TCR/Tet family.</text>
</comment>
<organism evidence="10 11">
    <name type="scientific">Fusarium zealandicum</name>
    <dbReference type="NCBI Taxonomy" id="1053134"/>
    <lineage>
        <taxon>Eukaryota</taxon>
        <taxon>Fungi</taxon>
        <taxon>Dikarya</taxon>
        <taxon>Ascomycota</taxon>
        <taxon>Pezizomycotina</taxon>
        <taxon>Sordariomycetes</taxon>
        <taxon>Hypocreomycetidae</taxon>
        <taxon>Hypocreales</taxon>
        <taxon>Nectriaceae</taxon>
        <taxon>Fusarium</taxon>
        <taxon>Fusarium staphyleae species complex</taxon>
    </lineage>
</organism>
<proteinExistence type="inferred from homology"/>
<feature type="transmembrane region" description="Helical" evidence="8">
    <location>
        <begin position="77"/>
        <end position="96"/>
    </location>
</feature>
<feature type="compositionally biased region" description="Basic and acidic residues" evidence="7">
    <location>
        <begin position="1"/>
        <end position="14"/>
    </location>
</feature>
<reference evidence="10" key="2">
    <citation type="submission" date="2020-05" db="EMBL/GenBank/DDBJ databases">
        <authorList>
            <person name="Kim H.-S."/>
            <person name="Proctor R.H."/>
            <person name="Brown D.W."/>
        </authorList>
    </citation>
    <scope>NUCLEOTIDE SEQUENCE</scope>
    <source>
        <strain evidence="10">NRRL 22465</strain>
    </source>
</reference>
<feature type="transmembrane region" description="Helical" evidence="8">
    <location>
        <begin position="165"/>
        <end position="186"/>
    </location>
</feature>
<dbReference type="InterPro" id="IPR020846">
    <property type="entry name" value="MFS_dom"/>
</dbReference>
<feature type="domain" description="Major facilitator superfamily (MFS) profile" evidence="9">
    <location>
        <begin position="41"/>
        <end position="509"/>
    </location>
</feature>
<gene>
    <name evidence="10" type="ORF">FZEAL_8669</name>
</gene>
<evidence type="ECO:0000256" key="5">
    <source>
        <dbReference type="ARBA" id="ARBA00023136"/>
    </source>
</evidence>
<dbReference type="PANTHER" id="PTHR23501">
    <property type="entry name" value="MAJOR FACILITATOR SUPERFAMILY"/>
    <property type="match status" value="1"/>
</dbReference>
<evidence type="ECO:0000313" key="10">
    <source>
        <dbReference type="EMBL" id="KAF4974426.1"/>
    </source>
</evidence>
<feature type="transmembrane region" description="Helical" evidence="8">
    <location>
        <begin position="262"/>
        <end position="282"/>
    </location>
</feature>
<evidence type="ECO:0000256" key="6">
    <source>
        <dbReference type="ARBA" id="ARBA00023180"/>
    </source>
</evidence>
<feature type="transmembrane region" description="Helical" evidence="8">
    <location>
        <begin position="132"/>
        <end position="153"/>
    </location>
</feature>
<comment type="caution">
    <text evidence="10">The sequence shown here is derived from an EMBL/GenBank/DDBJ whole genome shotgun (WGS) entry which is preliminary data.</text>
</comment>
<protein>
    <recommendedName>
        <fullName evidence="9">Major facilitator superfamily (MFS) profile domain-containing protein</fullName>
    </recommendedName>
</protein>
<dbReference type="Gene3D" id="1.20.1250.20">
    <property type="entry name" value="MFS general substrate transporter like domains"/>
    <property type="match status" value="1"/>
</dbReference>
<evidence type="ECO:0000256" key="8">
    <source>
        <dbReference type="SAM" id="Phobius"/>
    </source>
</evidence>
<dbReference type="OrthoDB" id="10021397at2759"/>
<dbReference type="Pfam" id="PF07690">
    <property type="entry name" value="MFS_1"/>
    <property type="match status" value="1"/>
</dbReference>
<feature type="transmembrane region" description="Helical" evidence="8">
    <location>
        <begin position="108"/>
        <end position="126"/>
    </location>
</feature>
<dbReference type="PRINTS" id="PR01036">
    <property type="entry name" value="TCRTETB"/>
</dbReference>
<feature type="transmembrane region" description="Helical" evidence="8">
    <location>
        <begin position="40"/>
        <end position="65"/>
    </location>
</feature>
<reference evidence="10" key="1">
    <citation type="journal article" date="2020" name="BMC Genomics">
        <title>Correction to: Identification and distribution of gene clusters required for synthesis of sphingolipid metabolism inhibitors in diverse species of the filamentous fungus Fusarium.</title>
        <authorList>
            <person name="Kim H.S."/>
            <person name="Lohmar J.M."/>
            <person name="Busman M."/>
            <person name="Brown D.W."/>
            <person name="Naumann T.A."/>
            <person name="Divon H.H."/>
            <person name="Lysoe E."/>
            <person name="Uhlig S."/>
            <person name="Proctor R.H."/>
        </authorList>
    </citation>
    <scope>NUCLEOTIDE SEQUENCE</scope>
    <source>
        <strain evidence="10">NRRL 22465</strain>
    </source>
</reference>
<feature type="transmembrane region" description="Helical" evidence="8">
    <location>
        <begin position="432"/>
        <end position="453"/>
    </location>
</feature>
<keyword evidence="5 8" id="KW-0472">Membrane</keyword>
<evidence type="ECO:0000256" key="1">
    <source>
        <dbReference type="ARBA" id="ARBA00004141"/>
    </source>
</evidence>
<comment type="subcellular location">
    <subcellularLocation>
        <location evidence="1">Membrane</location>
        <topology evidence="1">Multi-pass membrane protein</topology>
    </subcellularLocation>
</comment>
<keyword evidence="6" id="KW-0325">Glycoprotein</keyword>
<dbReference type="InterPro" id="IPR011701">
    <property type="entry name" value="MFS"/>
</dbReference>
<evidence type="ECO:0000256" key="3">
    <source>
        <dbReference type="ARBA" id="ARBA00022692"/>
    </source>
</evidence>
<feature type="transmembrane region" description="Helical" evidence="8">
    <location>
        <begin position="339"/>
        <end position="361"/>
    </location>
</feature>
<feature type="transmembrane region" description="Helical" evidence="8">
    <location>
        <begin position="368"/>
        <end position="387"/>
    </location>
</feature>
<keyword evidence="3 8" id="KW-0812">Transmembrane</keyword>
<evidence type="ECO:0000256" key="4">
    <source>
        <dbReference type="ARBA" id="ARBA00022989"/>
    </source>
</evidence>
<dbReference type="Gene3D" id="1.20.1720.10">
    <property type="entry name" value="Multidrug resistance protein D"/>
    <property type="match status" value="1"/>
</dbReference>
<sequence length="520" mass="56123">MKDPPQAHDAEKDSQGPVLAPVETGTSYQPPAMGKWQRRLIMLSLCLTLFLGALDITIISTALPTIARQLHVTGREYAWIGSGYTLSTTASTPVWAKLSDIFGRKGTIMTAAAVFMAGSLICALANSSGTLIAGRVVQGFGGGGSMVLVTIIIGDLFSLAERAKYYGITGIVFGIASAVGPILGGVFAEQVSWRWCFYINLPFDGVALIVLFFKLNVNIDKEPLVEGLRSLDWMGFALIIGGTICFLYGLEAGSGGLAPWGSALVICLVVFGVFILALFMVWEAKFAKNPVIPVRIFQSWANIASFTVACLHSFVFIAYDFFLPLYFQMILGFKPTISGVTLFALILPMSFATLTGGLILRKTGDYKIIIILGTALMTLGTGLFISLGQQKEWAKIIVFQVITGVGAGVLFQSPMIALQSHVHQRDMAAAMSAFSFLRSLFTSVSIVTGTVLIQRTVGGGNLTSVSEHGGSDSTDKKQYVNALRIMWVFYTSIAVLMFASSFFIKPKHTKKREHTETGSE</sequence>
<name>A0A8H4UDG2_9HYPO</name>